<evidence type="ECO:0000256" key="5">
    <source>
        <dbReference type="ARBA" id="ARBA00023136"/>
    </source>
</evidence>
<evidence type="ECO:0000313" key="8">
    <source>
        <dbReference type="Proteomes" id="UP000316429"/>
    </source>
</evidence>
<evidence type="ECO:0000256" key="2">
    <source>
        <dbReference type="ARBA" id="ARBA00022475"/>
    </source>
</evidence>
<dbReference type="GO" id="GO:0005886">
    <property type="term" value="C:plasma membrane"/>
    <property type="evidence" value="ECO:0007669"/>
    <property type="project" value="UniProtKB-SubCell"/>
</dbReference>
<name>A0A504UKS8_9HYPH</name>
<feature type="transmembrane region" description="Helical" evidence="6">
    <location>
        <begin position="61"/>
        <end position="82"/>
    </location>
</feature>
<keyword evidence="3 6" id="KW-0812">Transmembrane</keyword>
<keyword evidence="2" id="KW-1003">Cell membrane</keyword>
<evidence type="ECO:0000256" key="4">
    <source>
        <dbReference type="ARBA" id="ARBA00022989"/>
    </source>
</evidence>
<organism evidence="7 8">
    <name type="scientific">Rhizobium glycinendophyticum</name>
    <dbReference type="NCBI Taxonomy" id="2589807"/>
    <lineage>
        <taxon>Bacteria</taxon>
        <taxon>Pseudomonadati</taxon>
        <taxon>Pseudomonadota</taxon>
        <taxon>Alphaproteobacteria</taxon>
        <taxon>Hyphomicrobiales</taxon>
        <taxon>Rhizobiaceae</taxon>
        <taxon>Rhizobium/Agrobacterium group</taxon>
        <taxon>Rhizobium</taxon>
    </lineage>
</organism>
<dbReference type="EMBL" id="VFYP01000004">
    <property type="protein sequence ID" value="TPP06012.1"/>
    <property type="molecule type" value="Genomic_DNA"/>
</dbReference>
<dbReference type="OrthoDB" id="192433at2"/>
<dbReference type="GO" id="GO:0022857">
    <property type="term" value="F:transmembrane transporter activity"/>
    <property type="evidence" value="ECO:0007669"/>
    <property type="project" value="InterPro"/>
</dbReference>
<dbReference type="RefSeq" id="WP_140831280.1">
    <property type="nucleotide sequence ID" value="NZ_VFYP01000004.1"/>
</dbReference>
<dbReference type="InterPro" id="IPR001851">
    <property type="entry name" value="ABC_transp_permease"/>
</dbReference>
<comment type="caution">
    <text evidence="7">The sequence shown here is derived from an EMBL/GenBank/DDBJ whole genome shotgun (WGS) entry which is preliminary data.</text>
</comment>
<evidence type="ECO:0000256" key="1">
    <source>
        <dbReference type="ARBA" id="ARBA00004651"/>
    </source>
</evidence>
<keyword evidence="4 6" id="KW-1133">Transmembrane helix</keyword>
<feature type="transmembrane region" description="Helical" evidence="6">
    <location>
        <begin position="113"/>
        <end position="133"/>
    </location>
</feature>
<feature type="transmembrane region" description="Helical" evidence="6">
    <location>
        <begin position="25"/>
        <end position="49"/>
    </location>
</feature>
<keyword evidence="5 6" id="KW-0472">Membrane</keyword>
<proteinExistence type="predicted"/>
<sequence length="355" mass="37542">MNSIQSTALEPTKAEMKGMSTTDKWLRLTPVYGLVILTVLLILFFSLLLPDTFPTVLNLRSIVANKTIIAILSLAAMIPMAAGRIDLTIGYGIVLWHILAISLQTMYGFPWPVAVLVVLLLGAATGFLNGVLVEVAKIDSFIATLGTGTVIYALALWHTGGRQMIGVLPEGFYALNGTMLFGLPITGFYVLALAIVMWIILEYTPIGRYVYAIGANPKAAALNGIPVRRFVIAAFIVSGTLSAVAGVLLASKLRIGQASVGLEYLLPALVGAFLGSTTIKPGRVNVWGTMTGVIILAVGIAGIQQLGGSFFVEPLFNGVTLLIAIGIAGYAQRRRGIARADMKPASAAVQTAKPE</sequence>
<keyword evidence="8" id="KW-1185">Reference proteome</keyword>
<gene>
    <name evidence="7" type="ORF">FJQ55_19960</name>
</gene>
<reference evidence="7 8" key="1">
    <citation type="submission" date="2019-06" db="EMBL/GenBank/DDBJ databases">
        <title>Rhizobium sp. CL12 isolated from roots of soybean.</title>
        <authorList>
            <person name="Wang C."/>
        </authorList>
    </citation>
    <scope>NUCLEOTIDE SEQUENCE [LARGE SCALE GENOMIC DNA]</scope>
    <source>
        <strain evidence="7 8">CL12</strain>
    </source>
</reference>
<dbReference type="Pfam" id="PF02653">
    <property type="entry name" value="BPD_transp_2"/>
    <property type="match status" value="1"/>
</dbReference>
<feature type="transmembrane region" description="Helical" evidence="6">
    <location>
        <begin position="89"/>
        <end position="107"/>
    </location>
</feature>
<feature type="transmembrane region" description="Helical" evidence="6">
    <location>
        <begin position="230"/>
        <end position="249"/>
    </location>
</feature>
<feature type="transmembrane region" description="Helical" evidence="6">
    <location>
        <begin position="286"/>
        <end position="303"/>
    </location>
</feature>
<comment type="subcellular location">
    <subcellularLocation>
        <location evidence="1">Cell membrane</location>
        <topology evidence="1">Multi-pass membrane protein</topology>
    </subcellularLocation>
</comment>
<feature type="transmembrane region" description="Helical" evidence="6">
    <location>
        <begin position="255"/>
        <end position="274"/>
    </location>
</feature>
<evidence type="ECO:0000256" key="3">
    <source>
        <dbReference type="ARBA" id="ARBA00022692"/>
    </source>
</evidence>
<dbReference type="AlphaFoldDB" id="A0A504UKS8"/>
<dbReference type="CDD" id="cd06579">
    <property type="entry name" value="TM_PBP1_transp_AraH_like"/>
    <property type="match status" value="1"/>
</dbReference>
<feature type="transmembrane region" description="Helical" evidence="6">
    <location>
        <begin position="179"/>
        <end position="201"/>
    </location>
</feature>
<protein>
    <submittedName>
        <fullName evidence="7">ABC transporter permease</fullName>
    </submittedName>
</protein>
<feature type="transmembrane region" description="Helical" evidence="6">
    <location>
        <begin position="140"/>
        <end position="159"/>
    </location>
</feature>
<dbReference type="PANTHER" id="PTHR32196">
    <property type="entry name" value="ABC TRANSPORTER PERMEASE PROTEIN YPHD-RELATED-RELATED"/>
    <property type="match status" value="1"/>
</dbReference>
<evidence type="ECO:0000313" key="7">
    <source>
        <dbReference type="EMBL" id="TPP06012.1"/>
    </source>
</evidence>
<dbReference type="Proteomes" id="UP000316429">
    <property type="component" value="Unassembled WGS sequence"/>
</dbReference>
<evidence type="ECO:0000256" key="6">
    <source>
        <dbReference type="SAM" id="Phobius"/>
    </source>
</evidence>
<feature type="transmembrane region" description="Helical" evidence="6">
    <location>
        <begin position="315"/>
        <end position="332"/>
    </location>
</feature>
<accession>A0A504UKS8</accession>